<sequence length="82" mass="9440">MQVDHHPLALEFPEFKDKIHALKLQDAHFAKLFGEYDEADKAINRAENGVEHMADTALENLKKLRINLKDQLFQLLQNTAQA</sequence>
<reference evidence="1 2" key="1">
    <citation type="submission" date="2020-06" db="EMBL/GenBank/DDBJ databases">
        <authorList>
            <person name="Qiu C."/>
            <person name="Liu Z."/>
        </authorList>
    </citation>
    <scope>NUCLEOTIDE SEQUENCE [LARGE SCALE GENOMIC DNA]</scope>
    <source>
        <strain evidence="1 2">EM 1</strain>
    </source>
</reference>
<evidence type="ECO:0000313" key="2">
    <source>
        <dbReference type="Proteomes" id="UP000588051"/>
    </source>
</evidence>
<protein>
    <submittedName>
        <fullName evidence="1">YdcH family protein</fullName>
    </submittedName>
</protein>
<evidence type="ECO:0000313" key="1">
    <source>
        <dbReference type="EMBL" id="NVO77631.1"/>
    </source>
</evidence>
<accession>A0A850QDH7</accession>
<dbReference type="Gene3D" id="6.10.280.50">
    <property type="match status" value="1"/>
</dbReference>
<proteinExistence type="predicted"/>
<dbReference type="InterPro" id="IPR038444">
    <property type="entry name" value="DUF465_sf"/>
</dbReference>
<keyword evidence="2" id="KW-1185">Reference proteome</keyword>
<name>A0A850QDH7_9BURK</name>
<dbReference type="Proteomes" id="UP000588051">
    <property type="component" value="Unassembled WGS sequence"/>
</dbReference>
<gene>
    <name evidence="1" type="ORF">HV832_07275</name>
</gene>
<dbReference type="Pfam" id="PF04325">
    <property type="entry name" value="DUF465"/>
    <property type="match status" value="1"/>
</dbReference>
<organism evidence="1 2">
    <name type="scientific">Undibacterium oligocarboniphilum</name>
    <dbReference type="NCBI Taxonomy" id="666702"/>
    <lineage>
        <taxon>Bacteria</taxon>
        <taxon>Pseudomonadati</taxon>
        <taxon>Pseudomonadota</taxon>
        <taxon>Betaproteobacteria</taxon>
        <taxon>Burkholderiales</taxon>
        <taxon>Oxalobacteraceae</taxon>
        <taxon>Undibacterium</taxon>
    </lineage>
</organism>
<comment type="caution">
    <text evidence="1">The sequence shown here is derived from an EMBL/GenBank/DDBJ whole genome shotgun (WGS) entry which is preliminary data.</text>
</comment>
<dbReference type="EMBL" id="JABXYJ010000003">
    <property type="protein sequence ID" value="NVO77631.1"/>
    <property type="molecule type" value="Genomic_DNA"/>
</dbReference>
<dbReference type="AlphaFoldDB" id="A0A850QDH7"/>
<dbReference type="InterPro" id="IPR007420">
    <property type="entry name" value="DUF465"/>
</dbReference>